<evidence type="ECO:0000313" key="2">
    <source>
        <dbReference type="Proteomes" id="UP000316621"/>
    </source>
</evidence>
<evidence type="ECO:0000313" key="1">
    <source>
        <dbReference type="EMBL" id="RZC84051.1"/>
    </source>
</evidence>
<organism evidence="1 2">
    <name type="scientific">Papaver somniferum</name>
    <name type="common">Opium poppy</name>
    <dbReference type="NCBI Taxonomy" id="3469"/>
    <lineage>
        <taxon>Eukaryota</taxon>
        <taxon>Viridiplantae</taxon>
        <taxon>Streptophyta</taxon>
        <taxon>Embryophyta</taxon>
        <taxon>Tracheophyta</taxon>
        <taxon>Spermatophyta</taxon>
        <taxon>Magnoliopsida</taxon>
        <taxon>Ranunculales</taxon>
        <taxon>Papaveraceae</taxon>
        <taxon>Papaveroideae</taxon>
        <taxon>Papaver</taxon>
    </lineage>
</organism>
<dbReference type="EMBL" id="CM010725">
    <property type="protein sequence ID" value="RZC84051.1"/>
    <property type="molecule type" value="Genomic_DNA"/>
</dbReference>
<accession>A0A4Y7LIH6</accession>
<keyword evidence="2" id="KW-1185">Reference proteome</keyword>
<proteinExistence type="predicted"/>
<dbReference type="Proteomes" id="UP000316621">
    <property type="component" value="Chromosome 11"/>
</dbReference>
<dbReference type="STRING" id="3469.A0A4Y7LIH6"/>
<dbReference type="Gramene" id="RZC84051">
    <property type="protein sequence ID" value="RZC84051"/>
    <property type="gene ID" value="C5167_046840"/>
</dbReference>
<protein>
    <submittedName>
        <fullName evidence="1">Uncharacterized protein</fullName>
    </submittedName>
</protein>
<gene>
    <name evidence="1" type="ORF">C5167_046840</name>
</gene>
<sequence>MDTVSPQALHQLVSLVHDGVNIASQSEQLQSTPTEDECKKDVHPNSFCAEEDPVAKVISTLEPLQLQNVLLGMVHNFPRMLEALILQMLSPASAEVLTRKFDELDQLTSQETGMNSTRLFMVFLMINLRL</sequence>
<name>A0A4Y7LIH6_PAPSO</name>
<reference evidence="1 2" key="1">
    <citation type="journal article" date="2018" name="Science">
        <title>The opium poppy genome and morphinan production.</title>
        <authorList>
            <person name="Guo L."/>
            <person name="Winzer T."/>
            <person name="Yang X."/>
            <person name="Li Y."/>
            <person name="Ning Z."/>
            <person name="He Z."/>
            <person name="Teodor R."/>
            <person name="Lu Y."/>
            <person name="Bowser T.A."/>
            <person name="Graham I.A."/>
            <person name="Ye K."/>
        </authorList>
    </citation>
    <scope>NUCLEOTIDE SEQUENCE [LARGE SCALE GENOMIC DNA]</scope>
    <source>
        <strain evidence="2">cv. HN1</strain>
        <tissue evidence="1">Leaves</tissue>
    </source>
</reference>
<dbReference type="AlphaFoldDB" id="A0A4Y7LIH6"/>